<feature type="domain" description="ThiC-associated" evidence="14">
    <location>
        <begin position="21"/>
        <end position="98"/>
    </location>
</feature>
<keyword evidence="8 13" id="KW-0408">Iron</keyword>
<keyword evidence="4 13" id="KW-0949">S-adenosyl-L-methionine</keyword>
<dbReference type="HAMAP" id="MF_00089">
    <property type="entry name" value="ThiC"/>
    <property type="match status" value="1"/>
</dbReference>
<feature type="binding site" evidence="13">
    <location>
        <begin position="357"/>
        <end position="359"/>
    </location>
    <ligand>
        <name>substrate</name>
    </ligand>
</feature>
<keyword evidence="3 13" id="KW-0004">4Fe-4S</keyword>
<dbReference type="InterPro" id="IPR038521">
    <property type="entry name" value="ThiC/Bza_core_dom"/>
</dbReference>
<dbReference type="EMBL" id="CABPSK010000003">
    <property type="protein sequence ID" value="VVE23180.1"/>
    <property type="molecule type" value="Genomic_DNA"/>
</dbReference>
<comment type="function">
    <text evidence="1 13">Catalyzes the synthesis of the hydroxymethylpyrimidine phosphate (HMP-P) moiety of thiamine from aminoimidazole ribotide (AIR) in a radical S-adenosyl-L-methionine (SAM)-dependent reaction.</text>
</comment>
<dbReference type="FunFam" id="3.20.20.540:FF:000001">
    <property type="entry name" value="Phosphomethylpyrimidine synthase"/>
    <property type="match status" value="1"/>
</dbReference>
<dbReference type="SFLD" id="SFLDS00113">
    <property type="entry name" value="Radical_SAM_Phosphomethylpyrim"/>
    <property type="match status" value="1"/>
</dbReference>
<dbReference type="GO" id="GO:0051539">
    <property type="term" value="F:4 iron, 4 sulfur cluster binding"/>
    <property type="evidence" value="ECO:0007669"/>
    <property type="project" value="UniProtKB-KW"/>
</dbReference>
<reference evidence="15 16" key="1">
    <citation type="submission" date="2019-08" db="EMBL/GenBank/DDBJ databases">
        <authorList>
            <person name="Peeters C."/>
        </authorList>
    </citation>
    <scope>NUCLEOTIDE SEQUENCE [LARGE SCALE GENOMIC DNA]</scope>
    <source>
        <strain evidence="15 16">LMG 31114</strain>
    </source>
</reference>
<keyword evidence="9 13" id="KW-0411">Iron-sulfur</keyword>
<dbReference type="GO" id="GO:0008270">
    <property type="term" value="F:zinc ion binding"/>
    <property type="evidence" value="ECO:0007669"/>
    <property type="project" value="UniProtKB-UniRule"/>
</dbReference>
<evidence type="ECO:0000256" key="13">
    <source>
        <dbReference type="HAMAP-Rule" id="MF_00089"/>
    </source>
</evidence>
<evidence type="ECO:0000256" key="7">
    <source>
        <dbReference type="ARBA" id="ARBA00022977"/>
    </source>
</evidence>
<dbReference type="SFLD" id="SFLDF00407">
    <property type="entry name" value="phosphomethylpyrimidine_syntha"/>
    <property type="match status" value="1"/>
</dbReference>
<evidence type="ECO:0000256" key="6">
    <source>
        <dbReference type="ARBA" id="ARBA00022833"/>
    </source>
</evidence>
<keyword evidence="7 13" id="KW-0784">Thiamine biosynthesis</keyword>
<proteinExistence type="inferred from homology"/>
<dbReference type="PANTHER" id="PTHR30557:SF1">
    <property type="entry name" value="PHOSPHOMETHYLPYRIMIDINE SYNTHASE, CHLOROPLASTIC"/>
    <property type="match status" value="1"/>
</dbReference>
<feature type="binding site" evidence="13">
    <location>
        <position position="464"/>
    </location>
    <ligand>
        <name>substrate</name>
    </ligand>
</feature>
<dbReference type="Gene3D" id="3.20.20.540">
    <property type="entry name" value="Radical SAM ThiC family, central domain"/>
    <property type="match status" value="1"/>
</dbReference>
<feature type="binding site" evidence="13">
    <location>
        <position position="593"/>
    </location>
    <ligand>
        <name>[4Fe-4S] cluster</name>
        <dbReference type="ChEBI" id="CHEBI:49883"/>
        <note>4Fe-4S-S-AdoMet</note>
    </ligand>
</feature>
<evidence type="ECO:0000256" key="2">
    <source>
        <dbReference type="ARBA" id="ARBA00004948"/>
    </source>
</evidence>
<accession>A0A5E4WI08</accession>
<dbReference type="Pfam" id="PF13667">
    <property type="entry name" value="ThiC-associated"/>
    <property type="match status" value="1"/>
</dbReference>
<feature type="binding site" evidence="13">
    <location>
        <position position="505"/>
    </location>
    <ligand>
        <name>Zn(2+)</name>
        <dbReference type="ChEBI" id="CHEBI:29105"/>
    </ligand>
</feature>
<dbReference type="SFLD" id="SFLDG01114">
    <property type="entry name" value="phosphomethylpyrimidine_syntha"/>
    <property type="match status" value="1"/>
</dbReference>
<evidence type="ECO:0000256" key="8">
    <source>
        <dbReference type="ARBA" id="ARBA00023004"/>
    </source>
</evidence>
<dbReference type="GO" id="GO:0070284">
    <property type="term" value="F:phosphomethylpyrimidine synthase activity"/>
    <property type="evidence" value="ECO:0007669"/>
    <property type="project" value="UniProtKB-EC"/>
</dbReference>
<protein>
    <recommendedName>
        <fullName evidence="13">Phosphomethylpyrimidine synthase</fullName>
        <ecNumber evidence="13">4.1.99.17</ecNumber>
    </recommendedName>
    <alternativeName>
        <fullName evidence="13">Hydroxymethylpyrimidine phosphate synthase</fullName>
        <shortName evidence="13">HMP-P synthase</shortName>
        <shortName evidence="13">HMP-phosphate synthase</shortName>
        <shortName evidence="13">HMPP synthase</shortName>
    </alternativeName>
    <alternativeName>
        <fullName evidence="13">Thiamine biosynthesis protein ThiC</fullName>
    </alternativeName>
</protein>
<dbReference type="GO" id="GO:0005829">
    <property type="term" value="C:cytosol"/>
    <property type="evidence" value="ECO:0007669"/>
    <property type="project" value="TreeGrafter"/>
</dbReference>
<evidence type="ECO:0000256" key="9">
    <source>
        <dbReference type="ARBA" id="ARBA00023014"/>
    </source>
</evidence>
<feature type="binding site" evidence="13">
    <location>
        <begin position="398"/>
        <end position="401"/>
    </location>
    <ligand>
        <name>substrate</name>
    </ligand>
</feature>
<comment type="subunit">
    <text evidence="13">Homodimer.</text>
</comment>
<keyword evidence="10 13" id="KW-0456">Lyase</keyword>
<feature type="binding site" evidence="13">
    <location>
        <position position="243"/>
    </location>
    <ligand>
        <name>substrate</name>
    </ligand>
</feature>
<feature type="binding site" evidence="13">
    <location>
        <position position="337"/>
    </location>
    <ligand>
        <name>substrate</name>
    </ligand>
</feature>
<comment type="catalytic activity">
    <reaction evidence="11 13">
        <text>5-amino-1-(5-phospho-beta-D-ribosyl)imidazole + S-adenosyl-L-methionine = 4-amino-2-methyl-5-(phosphooxymethyl)pyrimidine + CO + 5'-deoxyadenosine + formate + L-methionine + 3 H(+)</text>
        <dbReference type="Rhea" id="RHEA:24840"/>
        <dbReference type="ChEBI" id="CHEBI:15378"/>
        <dbReference type="ChEBI" id="CHEBI:15740"/>
        <dbReference type="ChEBI" id="CHEBI:17245"/>
        <dbReference type="ChEBI" id="CHEBI:17319"/>
        <dbReference type="ChEBI" id="CHEBI:57844"/>
        <dbReference type="ChEBI" id="CHEBI:58354"/>
        <dbReference type="ChEBI" id="CHEBI:59789"/>
        <dbReference type="ChEBI" id="CHEBI:137981"/>
        <dbReference type="EC" id="4.1.99.17"/>
    </reaction>
</comment>
<evidence type="ECO:0000256" key="4">
    <source>
        <dbReference type="ARBA" id="ARBA00022691"/>
    </source>
</evidence>
<feature type="binding site" evidence="13">
    <location>
        <position position="272"/>
    </location>
    <ligand>
        <name>substrate</name>
    </ligand>
</feature>
<evidence type="ECO:0000259" key="14">
    <source>
        <dbReference type="Pfam" id="PF13667"/>
    </source>
</evidence>
<evidence type="ECO:0000313" key="15">
    <source>
        <dbReference type="EMBL" id="VVE23180.1"/>
    </source>
</evidence>
<comment type="pathway">
    <text evidence="2 13">Cofactor biosynthesis; thiamine diphosphate biosynthesis.</text>
</comment>
<evidence type="ECO:0000313" key="16">
    <source>
        <dbReference type="Proteomes" id="UP000366945"/>
    </source>
</evidence>
<evidence type="ECO:0000256" key="3">
    <source>
        <dbReference type="ARBA" id="ARBA00022485"/>
    </source>
</evidence>
<feature type="binding site" evidence="13">
    <location>
        <position position="437"/>
    </location>
    <ligand>
        <name>substrate</name>
    </ligand>
</feature>
<evidence type="ECO:0000256" key="12">
    <source>
        <dbReference type="ARBA" id="ARBA00061546"/>
    </source>
</evidence>
<dbReference type="Gene3D" id="6.10.250.620">
    <property type="match status" value="1"/>
</dbReference>
<dbReference type="GeneID" id="300405260"/>
<sequence>MNANPKFLSANARVDEAAIAPLPNSRKIYVNGSRPDLRVPMREISQADTPTSFGGEKNPPIFVYDTSGPYTDPDAKIDIRSGLPALRAAWIEERGDTEALPGLSSAYGRERADDSATAELRFPGLHRTPRRAKAGKNVTQMHYARQGIITPEMEYIAIRENLRRQEYIESVRNAGPQGERLAKLLSRQHPGQHFGASLPAEITPEFVRSEIARGRAIIPNNINHPESEPMIIGRNFLVKINANIGNSAVTSSIGEEVDKMTWAIRWGGDTVMDLSTGKHIHETREWILRNSPVPIGTVPIYQALEKVNGKAEDLTWEMFRDTLIEQAEQGVDYFTIHAGVRLAYVPMTANRMTGIVSRGGSIMAKWCLAHHKESFLYTHFEEICEIMKAYDVAFSLGDGLRPGSIYDANDEAQLSELKTLGELTQIAWKHDVQVMIEGPGHVPMQLIKENMDLQLEYCDEAPFYTLGPLTTDIAPGYDHITSGIGAATIGWYGTAMLCYVTPKEHLGLPNKDDVKEGIITYKLAAHAADLAKGHPGAQIRDNALSKARFEFRWEDQFNLGLDPDKAREFHDETLPKDSAKVAHFCSMCGPHFCSMKITQDVRDYAAKQGISDEAALKQGMEVKAVEFVKKGAEIYQRT</sequence>
<comment type="similarity">
    <text evidence="12 13">Belongs to the ThiC family.</text>
</comment>
<dbReference type="Proteomes" id="UP000366945">
    <property type="component" value="Unassembled WGS sequence"/>
</dbReference>
<dbReference type="NCBIfam" id="TIGR00190">
    <property type="entry name" value="thiC"/>
    <property type="match status" value="1"/>
</dbReference>
<dbReference type="InterPro" id="IPR025747">
    <property type="entry name" value="ThiC-associated_dom"/>
</dbReference>
<keyword evidence="16" id="KW-1185">Reference proteome</keyword>
<dbReference type="OrthoDB" id="9805897at2"/>
<evidence type="ECO:0000256" key="11">
    <source>
        <dbReference type="ARBA" id="ARBA00050218"/>
    </source>
</evidence>
<feature type="binding site" evidence="13">
    <location>
        <position position="585"/>
    </location>
    <ligand>
        <name>[4Fe-4S] cluster</name>
        <dbReference type="ChEBI" id="CHEBI:49883"/>
        <note>4Fe-4S-S-AdoMet</note>
    </ligand>
</feature>
<dbReference type="NCBIfam" id="NF009895">
    <property type="entry name" value="PRK13352.1"/>
    <property type="match status" value="1"/>
</dbReference>
<evidence type="ECO:0000256" key="5">
    <source>
        <dbReference type="ARBA" id="ARBA00022723"/>
    </source>
</evidence>
<dbReference type="UniPathway" id="UPA00060"/>
<dbReference type="PANTHER" id="PTHR30557">
    <property type="entry name" value="THIAMINE BIOSYNTHESIS PROTEIN THIC"/>
    <property type="match status" value="1"/>
</dbReference>
<feature type="binding site" evidence="13">
    <location>
        <position position="301"/>
    </location>
    <ligand>
        <name>substrate</name>
    </ligand>
</feature>
<dbReference type="GO" id="GO:0009228">
    <property type="term" value="P:thiamine biosynthetic process"/>
    <property type="evidence" value="ECO:0007669"/>
    <property type="project" value="UniProtKB-UniRule"/>
</dbReference>
<gene>
    <name evidence="13" type="primary">thiC</name>
    <name evidence="15" type="ORF">PPN31114_03248</name>
</gene>
<dbReference type="InterPro" id="IPR002817">
    <property type="entry name" value="ThiC/BzaA/B"/>
</dbReference>
<dbReference type="InterPro" id="IPR037509">
    <property type="entry name" value="ThiC"/>
</dbReference>
<evidence type="ECO:0000256" key="1">
    <source>
        <dbReference type="ARBA" id="ARBA00003175"/>
    </source>
</evidence>
<feature type="binding site" evidence="13">
    <location>
        <position position="588"/>
    </location>
    <ligand>
        <name>[4Fe-4S] cluster</name>
        <dbReference type="ChEBI" id="CHEBI:49883"/>
        <note>4Fe-4S-S-AdoMet</note>
    </ligand>
</feature>
<name>A0A5E4WI08_9BURK</name>
<organism evidence="15 16">
    <name type="scientific">Pandoraea pneumonica</name>
    <dbReference type="NCBI Taxonomy" id="2508299"/>
    <lineage>
        <taxon>Bacteria</taxon>
        <taxon>Pseudomonadati</taxon>
        <taxon>Pseudomonadota</taxon>
        <taxon>Betaproteobacteria</taxon>
        <taxon>Burkholderiales</taxon>
        <taxon>Burkholderiaceae</taxon>
        <taxon>Pandoraea</taxon>
    </lineage>
</organism>
<dbReference type="EC" id="4.1.99.17" evidence="13"/>
<comment type="cofactor">
    <cofactor evidence="13">
        <name>[4Fe-4S] cluster</name>
        <dbReference type="ChEBI" id="CHEBI:49883"/>
    </cofactor>
    <text evidence="13">Binds 1 [4Fe-4S] cluster per subunit. The cluster is coordinated with 3 cysteines and an exchangeable S-adenosyl-L-methionine.</text>
</comment>
<dbReference type="NCBIfam" id="NF006763">
    <property type="entry name" value="PRK09284.1"/>
    <property type="match status" value="1"/>
</dbReference>
<evidence type="ECO:0000256" key="10">
    <source>
        <dbReference type="ARBA" id="ARBA00023239"/>
    </source>
</evidence>
<dbReference type="RefSeq" id="WP_150680543.1">
    <property type="nucleotide sequence ID" value="NZ_CABPSK010000003.1"/>
</dbReference>
<keyword evidence="5 13" id="KW-0479">Metal-binding</keyword>
<dbReference type="GO" id="GO:0009229">
    <property type="term" value="P:thiamine diphosphate biosynthetic process"/>
    <property type="evidence" value="ECO:0007669"/>
    <property type="project" value="UniProtKB-UniRule"/>
</dbReference>
<keyword evidence="6 13" id="KW-0862">Zinc</keyword>
<dbReference type="Pfam" id="PF01964">
    <property type="entry name" value="ThiC_Rad_SAM"/>
    <property type="match status" value="1"/>
</dbReference>
<dbReference type="AlphaFoldDB" id="A0A5E4WI08"/>
<feature type="binding site" evidence="13">
    <location>
        <position position="441"/>
    </location>
    <ligand>
        <name>Zn(2+)</name>
        <dbReference type="ChEBI" id="CHEBI:29105"/>
    </ligand>
</feature>